<dbReference type="InterPro" id="IPR007065">
    <property type="entry name" value="HPP"/>
</dbReference>
<feature type="transmembrane region" description="Helical" evidence="1">
    <location>
        <begin position="75"/>
        <end position="92"/>
    </location>
</feature>
<proteinExistence type="predicted"/>
<evidence type="ECO:0000256" key="1">
    <source>
        <dbReference type="SAM" id="Phobius"/>
    </source>
</evidence>
<evidence type="ECO:0000313" key="3">
    <source>
        <dbReference type="EMBL" id="NLS14242.1"/>
    </source>
</evidence>
<dbReference type="InterPro" id="IPR058581">
    <property type="entry name" value="TM_HPP"/>
</dbReference>
<keyword evidence="1" id="KW-0812">Transmembrane</keyword>
<keyword evidence="1" id="KW-1133">Transmembrane helix</keyword>
<feature type="domain" description="HPP transmembrane region" evidence="2">
    <location>
        <begin position="18"/>
        <end position="162"/>
    </location>
</feature>
<comment type="caution">
    <text evidence="3">The sequence shown here is derived from an EMBL/GenBank/DDBJ whole genome shotgun (WGS) entry which is preliminary data.</text>
</comment>
<keyword evidence="1" id="KW-0472">Membrane</keyword>
<dbReference type="RefSeq" id="WP_168837341.1">
    <property type="nucleotide sequence ID" value="NZ_JABAIK010000018.1"/>
</dbReference>
<organism evidence="3 4">
    <name type="scientific">Vibrio agarilyticus</name>
    <dbReference type="NCBI Taxonomy" id="2726741"/>
    <lineage>
        <taxon>Bacteria</taxon>
        <taxon>Pseudomonadati</taxon>
        <taxon>Pseudomonadota</taxon>
        <taxon>Gammaproteobacteria</taxon>
        <taxon>Vibrionales</taxon>
        <taxon>Vibrionaceae</taxon>
        <taxon>Vibrio</taxon>
    </lineage>
</organism>
<evidence type="ECO:0000259" key="2">
    <source>
        <dbReference type="Pfam" id="PF04982"/>
    </source>
</evidence>
<name>A0A7X8YIB7_9VIBR</name>
<dbReference type="PANTHER" id="PTHR33741">
    <property type="entry name" value="TRANSMEMBRANE PROTEIN DDB_G0269096-RELATED"/>
    <property type="match status" value="1"/>
</dbReference>
<feature type="transmembrane region" description="Helical" evidence="1">
    <location>
        <begin position="135"/>
        <end position="159"/>
    </location>
</feature>
<dbReference type="Proteomes" id="UP000535589">
    <property type="component" value="Unassembled WGS sequence"/>
</dbReference>
<feature type="transmembrane region" description="Helical" evidence="1">
    <location>
        <begin position="98"/>
        <end position="115"/>
    </location>
</feature>
<dbReference type="EMBL" id="JABAIK010000018">
    <property type="protein sequence ID" value="NLS14242.1"/>
    <property type="molecule type" value="Genomic_DNA"/>
</dbReference>
<evidence type="ECO:0000313" key="4">
    <source>
        <dbReference type="Proteomes" id="UP000535589"/>
    </source>
</evidence>
<reference evidence="3 4" key="1">
    <citation type="submission" date="2020-04" db="EMBL/GenBank/DDBJ databases">
        <title>Vibrio sp. SM6, a novel species isolated from seawater.</title>
        <authorList>
            <person name="Wang X."/>
        </authorList>
    </citation>
    <scope>NUCLEOTIDE SEQUENCE [LARGE SCALE GENOMIC DNA]</scope>
    <source>
        <strain evidence="3 4">SM6</strain>
    </source>
</reference>
<dbReference type="AlphaFoldDB" id="A0A7X8YIB7"/>
<protein>
    <submittedName>
        <fullName evidence="3">HPP family protein</fullName>
    </submittedName>
</protein>
<dbReference type="Pfam" id="PF04982">
    <property type="entry name" value="TM_HPP"/>
    <property type="match status" value="1"/>
</dbReference>
<feature type="transmembrane region" description="Helical" evidence="1">
    <location>
        <begin position="45"/>
        <end position="63"/>
    </location>
</feature>
<dbReference type="PANTHER" id="PTHR33741:SF5">
    <property type="entry name" value="TRANSMEMBRANE PROTEIN DDB_G0269096-RELATED"/>
    <property type="match status" value="1"/>
</dbReference>
<keyword evidence="4" id="KW-1185">Reference proteome</keyword>
<gene>
    <name evidence="3" type="ORF">HGP28_15285</name>
</gene>
<feature type="transmembrane region" description="Helical" evidence="1">
    <location>
        <begin position="20"/>
        <end position="39"/>
    </location>
</feature>
<sequence>MTTNSPPETRRPKVATTPWGIALVAGIGSALCIAILAFIDEVGHGDYTLIAPFGATMVLVFGVPKSPLAQPKNVILGHLTTAIVGIVAANLLPVDYWSIGLAVGIGIFFMLLFNVTHPPAGGNPILIMMGGHTSILFAVSPILTGTILIVIIALLYHAFVSRLEYAWVNKPKEER</sequence>
<accession>A0A7X8YIB7</accession>